<comment type="similarity">
    <text evidence="2">Belongs to the class-I pyridoxal-phosphate-dependent aminotransferase family.</text>
</comment>
<organism evidence="8 9">
    <name type="scientific">Candidatus Avelusimicrobium gallicola</name>
    <dbReference type="NCBI Taxonomy" id="2562704"/>
    <lineage>
        <taxon>Bacteria</taxon>
        <taxon>Pseudomonadati</taxon>
        <taxon>Elusimicrobiota</taxon>
        <taxon>Elusimicrobia</taxon>
        <taxon>Elusimicrobiales</taxon>
        <taxon>Elusimicrobiaceae</taxon>
        <taxon>Candidatus Avelusimicrobium</taxon>
    </lineage>
</organism>
<dbReference type="InterPro" id="IPR050859">
    <property type="entry name" value="Class-I_PLP-dep_aminotransf"/>
</dbReference>
<dbReference type="Pfam" id="PF00155">
    <property type="entry name" value="Aminotran_1_2"/>
    <property type="match status" value="1"/>
</dbReference>
<comment type="cofactor">
    <cofactor evidence="1">
        <name>pyridoxal 5'-phosphate</name>
        <dbReference type="ChEBI" id="CHEBI:597326"/>
    </cofactor>
</comment>
<evidence type="ECO:0000256" key="3">
    <source>
        <dbReference type="ARBA" id="ARBA00011738"/>
    </source>
</evidence>
<dbReference type="GO" id="GO:1901605">
    <property type="term" value="P:alpha-amino acid metabolic process"/>
    <property type="evidence" value="ECO:0007669"/>
    <property type="project" value="TreeGrafter"/>
</dbReference>
<dbReference type="Proteomes" id="UP000196368">
    <property type="component" value="Unassembled WGS sequence"/>
</dbReference>
<evidence type="ECO:0000259" key="7">
    <source>
        <dbReference type="Pfam" id="PF00155"/>
    </source>
</evidence>
<dbReference type="CDD" id="cd00609">
    <property type="entry name" value="AAT_like"/>
    <property type="match status" value="1"/>
</dbReference>
<dbReference type="InterPro" id="IPR004839">
    <property type="entry name" value="Aminotransferase_I/II_large"/>
</dbReference>
<keyword evidence="4" id="KW-0032">Aminotransferase</keyword>
<dbReference type="AlphaFoldDB" id="A0A1Y4DC78"/>
<proteinExistence type="inferred from homology"/>
<dbReference type="GO" id="GO:0008483">
    <property type="term" value="F:transaminase activity"/>
    <property type="evidence" value="ECO:0007669"/>
    <property type="project" value="UniProtKB-KW"/>
</dbReference>
<evidence type="ECO:0000256" key="1">
    <source>
        <dbReference type="ARBA" id="ARBA00001933"/>
    </source>
</evidence>
<sequence>MNYNQLFSQVVSRSKASAIRELLKVISRPEIISFAGGLPDPTLFPTREVADIMGKVVSEHPRESLQYGTTEGQDRFKKELIKLLKETENIDVTPEQLLVVSASQQALDMTARLFVNPGDSIITACPTYLGALQAFQVAGADITGAESDEGGVIAEDLEAKLAGLQKQGKQCKFIYLVPDFQNPTGTTIPEERRLKILEIAKKYNTFILEDSPYRQVRFEGKSPRTFYELDKTHNHVITLFTFSKVFVPGFRLGYIIGPEEVIRKYVILKQAMDLCTSPILQLATGEYLRRGLLLPHLNQIIATYREKRDLMLKTLAECMPKGVSWTHPEGGLFLWLTLPKHINATELLPKAIENKVAYVAGVDFYPAADVFNDMRLNFSYPSKEQIVEGLKRLAQTIKAYL</sequence>
<evidence type="ECO:0000313" key="9">
    <source>
        <dbReference type="Proteomes" id="UP000196368"/>
    </source>
</evidence>
<dbReference type="SUPFAM" id="SSF53383">
    <property type="entry name" value="PLP-dependent transferases"/>
    <property type="match status" value="1"/>
</dbReference>
<dbReference type="EMBL" id="NFJD01000003">
    <property type="protein sequence ID" value="OUO56475.1"/>
    <property type="molecule type" value="Genomic_DNA"/>
</dbReference>
<evidence type="ECO:0000256" key="4">
    <source>
        <dbReference type="ARBA" id="ARBA00022576"/>
    </source>
</evidence>
<keyword evidence="5" id="KW-0808">Transferase</keyword>
<accession>A0A1Y4DC78</accession>
<keyword evidence="6" id="KW-0663">Pyridoxal phosphate</keyword>
<dbReference type="PANTHER" id="PTHR42790:SF19">
    <property type="entry name" value="KYNURENINE_ALPHA-AMINOADIPATE AMINOTRANSFERASE, MITOCHONDRIAL"/>
    <property type="match status" value="1"/>
</dbReference>
<comment type="subunit">
    <text evidence="3">Homodimer.</text>
</comment>
<dbReference type="RefSeq" id="WP_087288423.1">
    <property type="nucleotide sequence ID" value="NZ_NFJD01000003.1"/>
</dbReference>
<dbReference type="InterPro" id="IPR015421">
    <property type="entry name" value="PyrdxlP-dep_Trfase_major"/>
</dbReference>
<evidence type="ECO:0000256" key="6">
    <source>
        <dbReference type="ARBA" id="ARBA00022898"/>
    </source>
</evidence>
<dbReference type="Gene3D" id="3.90.1150.10">
    <property type="entry name" value="Aspartate Aminotransferase, domain 1"/>
    <property type="match status" value="1"/>
</dbReference>
<reference evidence="9" key="1">
    <citation type="submission" date="2017-04" db="EMBL/GenBank/DDBJ databases">
        <title>Function of individual gut microbiota members based on whole genome sequencing of pure cultures obtained from chicken caecum.</title>
        <authorList>
            <person name="Medvecky M."/>
            <person name="Cejkova D."/>
            <person name="Polansky O."/>
            <person name="Karasova D."/>
            <person name="Kubasova T."/>
            <person name="Cizek A."/>
            <person name="Rychlik I."/>
        </authorList>
    </citation>
    <scope>NUCLEOTIDE SEQUENCE [LARGE SCALE GENOMIC DNA]</scope>
    <source>
        <strain evidence="9">An273</strain>
    </source>
</reference>
<evidence type="ECO:0000256" key="2">
    <source>
        <dbReference type="ARBA" id="ARBA00007441"/>
    </source>
</evidence>
<evidence type="ECO:0000313" key="8">
    <source>
        <dbReference type="EMBL" id="OUO56475.1"/>
    </source>
</evidence>
<evidence type="ECO:0000256" key="5">
    <source>
        <dbReference type="ARBA" id="ARBA00022679"/>
    </source>
</evidence>
<comment type="caution">
    <text evidence="8">The sequence shown here is derived from an EMBL/GenBank/DDBJ whole genome shotgun (WGS) entry which is preliminary data.</text>
</comment>
<dbReference type="InterPro" id="IPR015424">
    <property type="entry name" value="PyrdxlP-dep_Trfase"/>
</dbReference>
<dbReference type="InterPro" id="IPR015422">
    <property type="entry name" value="PyrdxlP-dep_Trfase_small"/>
</dbReference>
<name>A0A1Y4DC78_9BACT</name>
<dbReference type="PANTHER" id="PTHR42790">
    <property type="entry name" value="AMINOTRANSFERASE"/>
    <property type="match status" value="1"/>
</dbReference>
<dbReference type="Gene3D" id="3.40.640.10">
    <property type="entry name" value="Type I PLP-dependent aspartate aminotransferase-like (Major domain)"/>
    <property type="match status" value="1"/>
</dbReference>
<feature type="domain" description="Aminotransferase class I/classII large" evidence="7">
    <location>
        <begin position="62"/>
        <end position="393"/>
    </location>
</feature>
<protein>
    <recommendedName>
        <fullName evidence="7">Aminotransferase class I/classII large domain-containing protein</fullName>
    </recommendedName>
</protein>
<dbReference type="GO" id="GO:0030170">
    <property type="term" value="F:pyridoxal phosphate binding"/>
    <property type="evidence" value="ECO:0007669"/>
    <property type="project" value="InterPro"/>
</dbReference>
<dbReference type="FunFam" id="3.40.640.10:FF:000053">
    <property type="entry name" value="Aminotransferase, class I"/>
    <property type="match status" value="1"/>
</dbReference>
<gene>
    <name evidence="8" type="ORF">B5F75_04585</name>
</gene>
<keyword evidence="9" id="KW-1185">Reference proteome</keyword>
<dbReference type="OrthoDB" id="9804020at2"/>